<accession>B1VKS5</accession>
<evidence type="ECO:0000313" key="2">
    <source>
        <dbReference type="EMBL" id="BAG19953.1"/>
    </source>
</evidence>
<keyword evidence="1" id="KW-1133">Transmembrane helix</keyword>
<feature type="transmembrane region" description="Helical" evidence="1">
    <location>
        <begin position="152"/>
        <end position="179"/>
    </location>
</feature>
<feature type="transmembrane region" description="Helical" evidence="1">
    <location>
        <begin position="121"/>
        <end position="140"/>
    </location>
</feature>
<evidence type="ECO:0000313" key="3">
    <source>
        <dbReference type="Proteomes" id="UP000001685"/>
    </source>
</evidence>
<gene>
    <name evidence="2" type="ordered locus">SGR_3124</name>
</gene>
<feature type="transmembrane region" description="Helical" evidence="1">
    <location>
        <begin position="92"/>
        <end position="115"/>
    </location>
</feature>
<dbReference type="PATRIC" id="fig|455632.4.peg.3188"/>
<dbReference type="KEGG" id="sgr:SGR_3124"/>
<dbReference type="eggNOG" id="ENOG50344MS">
    <property type="taxonomic scope" value="Bacteria"/>
</dbReference>
<sequence>MEKKRPYGLSLLLSTVILLLEAVLALVVSVLDGLTRQSWATAPTGGSPLFVVLLPVLVLFAAVAAAALSVALVLPIAALSDALGRRFGGREVWWWVPVVAAAVSLVLVGATTVVTGSPEPVGFAGAWPLTAVALTVPALVCRSRRKRAFGPVFLWGLTAVVLTGVLGGVAFGTGVLTVYRPPVVPRAALVGTWSDGRGGLLTLEADGRATVSGLDGTSGDRGEACVGHGTWGYGTGTSRHARGVGVDVSPCGRTVWDVGGTADRPTLHRTVVRSVEPDDVDRYELTRRAAR</sequence>
<evidence type="ECO:0000256" key="1">
    <source>
        <dbReference type="SAM" id="Phobius"/>
    </source>
</evidence>
<dbReference type="HOGENOM" id="CLU_952895_0_0_11"/>
<dbReference type="Proteomes" id="UP000001685">
    <property type="component" value="Chromosome"/>
</dbReference>
<keyword evidence="1" id="KW-0812">Transmembrane</keyword>
<feature type="transmembrane region" description="Helical" evidence="1">
    <location>
        <begin position="49"/>
        <end position="80"/>
    </location>
</feature>
<name>B1VKS5_STRGG</name>
<keyword evidence="1" id="KW-0472">Membrane</keyword>
<reference evidence="3" key="1">
    <citation type="journal article" date="2008" name="J. Bacteriol.">
        <title>Genome sequence of the streptomycin-producing microorganism Streptomyces griseus IFO 13350.</title>
        <authorList>
            <person name="Ohnishi Y."/>
            <person name="Ishikawa J."/>
            <person name="Hara H."/>
            <person name="Suzuki H."/>
            <person name="Ikenoya M."/>
            <person name="Ikeda H."/>
            <person name="Yamashita A."/>
            <person name="Hattori M."/>
            <person name="Horinouchi S."/>
        </authorList>
    </citation>
    <scope>NUCLEOTIDE SEQUENCE [LARGE SCALE GENOMIC DNA]</scope>
    <source>
        <strain evidence="3">JCM 4626 / NBRC 13350</strain>
    </source>
</reference>
<protein>
    <submittedName>
        <fullName evidence="2">Uncharacterized protein</fullName>
    </submittedName>
</protein>
<dbReference type="EMBL" id="AP009493">
    <property type="protein sequence ID" value="BAG19953.1"/>
    <property type="molecule type" value="Genomic_DNA"/>
</dbReference>
<dbReference type="AlphaFoldDB" id="B1VKS5"/>
<dbReference type="RefSeq" id="WP_012379668.1">
    <property type="nucleotide sequence ID" value="NC_010572.1"/>
</dbReference>
<organism evidence="2 3">
    <name type="scientific">Streptomyces griseus subsp. griseus (strain JCM 4626 / CBS 651.72 / NBRC 13350 / KCC S-0626 / ISP 5235)</name>
    <dbReference type="NCBI Taxonomy" id="455632"/>
    <lineage>
        <taxon>Bacteria</taxon>
        <taxon>Bacillati</taxon>
        <taxon>Actinomycetota</taxon>
        <taxon>Actinomycetes</taxon>
        <taxon>Kitasatosporales</taxon>
        <taxon>Streptomycetaceae</taxon>
        <taxon>Streptomyces</taxon>
    </lineage>
</organism>
<proteinExistence type="predicted"/>